<evidence type="ECO:0000313" key="9">
    <source>
        <dbReference type="EMBL" id="RRR75665.1"/>
    </source>
</evidence>
<evidence type="ECO:0000256" key="1">
    <source>
        <dbReference type="ARBA" id="ARBA00009481"/>
    </source>
</evidence>
<dbReference type="SUPFAM" id="SSF53756">
    <property type="entry name" value="UDP-Glycosyltransferase/glycogen phosphorylase"/>
    <property type="match status" value="1"/>
</dbReference>
<feature type="domain" description="Glycosyl transferase family 1" evidence="7">
    <location>
        <begin position="186"/>
        <end position="304"/>
    </location>
</feature>
<keyword evidence="2" id="KW-0328">Glycosyltransferase</keyword>
<dbReference type="Pfam" id="PF12038">
    <property type="entry name" value="QTMAN_N"/>
    <property type="match status" value="1"/>
</dbReference>
<dbReference type="PANTHER" id="PTHR13615:SF3">
    <property type="entry name" value="GLYCOSYLTRANSFERASE-LIKE DOMAIN-CONTAINING PROTEIN 1"/>
    <property type="match status" value="1"/>
</dbReference>
<gene>
    <name evidence="9" type="ORF">EI684_04190</name>
</gene>
<evidence type="ECO:0000256" key="5">
    <source>
        <dbReference type="ARBA" id="ARBA00044539"/>
    </source>
</evidence>
<dbReference type="InterPro" id="IPR051862">
    <property type="entry name" value="GT-like_domain_containing_1"/>
</dbReference>
<feature type="domain" description="tRNA-queuosine alpha-mannosyltransferase N-terminal" evidence="8">
    <location>
        <begin position="3"/>
        <end position="171"/>
    </location>
</feature>
<dbReference type="AlphaFoldDB" id="A0A426U6S1"/>
<dbReference type="InterPro" id="IPR022701">
    <property type="entry name" value="QTMAN_N"/>
</dbReference>
<dbReference type="Pfam" id="PF00534">
    <property type="entry name" value="Glycos_transf_1"/>
    <property type="match status" value="1"/>
</dbReference>
<proteinExistence type="inferred from homology"/>
<dbReference type="Proteomes" id="UP000280307">
    <property type="component" value="Unassembled WGS sequence"/>
</dbReference>
<evidence type="ECO:0000256" key="3">
    <source>
        <dbReference type="ARBA" id="ARBA00022679"/>
    </source>
</evidence>
<reference evidence="9 10" key="1">
    <citation type="submission" date="2018-12" db="EMBL/GenBank/DDBJ databases">
        <title>Genome Sequence of Candidatus Viridilinea halotolerans isolated from saline sulfide-rich spring.</title>
        <authorList>
            <person name="Grouzdev D.S."/>
            <person name="Burganskaya E.I."/>
            <person name="Krutkina M.S."/>
            <person name="Sukhacheva M.V."/>
            <person name="Gorlenko V.M."/>
        </authorList>
    </citation>
    <scope>NUCLEOTIDE SEQUENCE [LARGE SCALE GENOMIC DNA]</scope>
    <source>
        <strain evidence="9">Chok-6</strain>
    </source>
</reference>
<comment type="catalytic activity">
    <reaction evidence="6">
        <text>queuosine(34) in tRNA(Asp) + GDP-alpha-D-mannose = O-4''-alpha-D-mannosylqueuosine(34) in tRNA(Asp) + GDP + H(+)</text>
        <dbReference type="Rhea" id="RHEA:12885"/>
        <dbReference type="Rhea" id="RHEA-COMP:18572"/>
        <dbReference type="Rhea" id="RHEA-COMP:18581"/>
        <dbReference type="ChEBI" id="CHEBI:15378"/>
        <dbReference type="ChEBI" id="CHEBI:57527"/>
        <dbReference type="ChEBI" id="CHEBI:58189"/>
        <dbReference type="ChEBI" id="CHEBI:194431"/>
        <dbReference type="ChEBI" id="CHEBI:194442"/>
        <dbReference type="EC" id="2.4.1.110"/>
    </reaction>
    <physiologicalReaction direction="left-to-right" evidence="6">
        <dbReference type="Rhea" id="RHEA:12886"/>
    </physiologicalReaction>
</comment>
<sequence length="367" mass="40254">MHILWLDPFHGGSHAAVAAGYAAHSNHRVTLLTLPTTGGWRWRMRGGAVTLARMAGDLAQRPDRIVASAMLDLATFRALTNAQFAGIPTAVYFHENQLTYPLPAGRQRDLSFAWINYTSALVADRLFFNSAFHRQEFLAALPGLLGRYHDFRELETITTIAAKSAVLSPGIDLASLDGPSATEEEEAAGPPTLLWNARWDYDKQPGVFLAALELLAAQGHAFRLVVVGEQIDPRDTAYLAAKERWAAQTLHWGYAPSRAAYAALLRRSSIVVSTAIQEFFGIGIIEAMYCGCAPVLPQRLNYPALLPAQLHADWLYTGEAEGLTAALAQALTRCRHVPRSTWRNLAAAYDWAVLAGQYDAALEMREA</sequence>
<dbReference type="EMBL" id="RSAS01000170">
    <property type="protein sequence ID" value="RRR75665.1"/>
    <property type="molecule type" value="Genomic_DNA"/>
</dbReference>
<dbReference type="PANTHER" id="PTHR13615">
    <property type="entry name" value="GLYCOSYLTRANSFERASE-LIKE 1"/>
    <property type="match status" value="1"/>
</dbReference>
<protein>
    <recommendedName>
        <fullName evidence="5">tRNA-queuosine alpha-mannosyltransferase</fullName>
        <ecNumber evidence="4">2.4.1.110</ecNumber>
    </recommendedName>
</protein>
<comment type="similarity">
    <text evidence="1">Belongs to the glycosyltransferase group 1 family. Glycosyltransferase 4 subfamily.</text>
</comment>
<evidence type="ECO:0000256" key="2">
    <source>
        <dbReference type="ARBA" id="ARBA00022676"/>
    </source>
</evidence>
<dbReference type="GO" id="GO:0016438">
    <property type="term" value="F:tRNA-queuosine(34) beta-mannosyltransferase activity"/>
    <property type="evidence" value="ECO:0007669"/>
    <property type="project" value="UniProtKB-EC"/>
</dbReference>
<organism evidence="9 10">
    <name type="scientific">Candidatus Viridilinea halotolerans</name>
    <dbReference type="NCBI Taxonomy" id="2491704"/>
    <lineage>
        <taxon>Bacteria</taxon>
        <taxon>Bacillati</taxon>
        <taxon>Chloroflexota</taxon>
        <taxon>Chloroflexia</taxon>
        <taxon>Chloroflexales</taxon>
        <taxon>Chloroflexineae</taxon>
        <taxon>Oscillochloridaceae</taxon>
        <taxon>Candidatus Viridilinea</taxon>
    </lineage>
</organism>
<dbReference type="InterPro" id="IPR001296">
    <property type="entry name" value="Glyco_trans_1"/>
</dbReference>
<keyword evidence="3" id="KW-0808">Transferase</keyword>
<dbReference type="Gene3D" id="3.40.50.2000">
    <property type="entry name" value="Glycogen Phosphorylase B"/>
    <property type="match status" value="2"/>
</dbReference>
<accession>A0A426U6S1</accession>
<evidence type="ECO:0000256" key="6">
    <source>
        <dbReference type="ARBA" id="ARBA00048439"/>
    </source>
</evidence>
<comment type="caution">
    <text evidence="9">The sequence shown here is derived from an EMBL/GenBank/DDBJ whole genome shotgun (WGS) entry which is preliminary data.</text>
</comment>
<evidence type="ECO:0000256" key="4">
    <source>
        <dbReference type="ARBA" id="ARBA00044517"/>
    </source>
</evidence>
<evidence type="ECO:0000313" key="10">
    <source>
        <dbReference type="Proteomes" id="UP000280307"/>
    </source>
</evidence>
<evidence type="ECO:0000259" key="7">
    <source>
        <dbReference type="Pfam" id="PF00534"/>
    </source>
</evidence>
<dbReference type="EC" id="2.4.1.110" evidence="4"/>
<evidence type="ECO:0000259" key="8">
    <source>
        <dbReference type="Pfam" id="PF12038"/>
    </source>
</evidence>
<name>A0A426U6S1_9CHLR</name>